<dbReference type="EMBL" id="JACKXD010000005">
    <property type="protein sequence ID" value="MBB6647296.1"/>
    <property type="molecule type" value="Genomic_DNA"/>
</dbReference>
<dbReference type="Proteomes" id="UP000546257">
    <property type="component" value="Unassembled WGS sequence"/>
</dbReference>
<feature type="region of interest" description="Disordered" evidence="1">
    <location>
        <begin position="61"/>
        <end position="208"/>
    </location>
</feature>
<proteinExistence type="predicted"/>
<feature type="compositionally biased region" description="Low complexity" evidence="1">
    <location>
        <begin position="80"/>
        <end position="138"/>
    </location>
</feature>
<gene>
    <name evidence="2" type="ORF">H5V44_13565</name>
</gene>
<reference evidence="2 3" key="1">
    <citation type="submission" date="2020-08" db="EMBL/GenBank/DDBJ databases">
        <authorList>
            <person name="Seo M.-J."/>
        </authorList>
    </citation>
    <scope>NUCLEOTIDE SEQUENCE [LARGE SCALE GENOMIC DNA]</scope>
    <source>
        <strain evidence="2 3">MBLA0160</strain>
    </source>
</reference>
<dbReference type="RefSeq" id="WP_185193675.1">
    <property type="nucleotide sequence ID" value="NZ_JACKXD010000005.1"/>
</dbReference>
<feature type="compositionally biased region" description="Low complexity" evidence="1">
    <location>
        <begin position="153"/>
        <end position="167"/>
    </location>
</feature>
<dbReference type="PANTHER" id="PTHR16537:SF1">
    <property type="entry name" value="PROTEIN ZNRD2"/>
    <property type="match status" value="1"/>
</dbReference>
<evidence type="ECO:0008006" key="4">
    <source>
        <dbReference type="Google" id="ProtNLM"/>
    </source>
</evidence>
<name>A0A7J9SMJ6_9EURY</name>
<dbReference type="InterPro" id="IPR009563">
    <property type="entry name" value="SSSCA1"/>
</dbReference>
<dbReference type="PANTHER" id="PTHR16537">
    <property type="entry name" value="SJOEGREN SYNDROME/SCLERODERMA AUTOANTIGEN 1"/>
    <property type="match status" value="1"/>
</dbReference>
<protein>
    <recommendedName>
        <fullName evidence="4">Sjogren's syndrome/scleroderma autoantigen 1 (Autoantigen p27)</fullName>
    </recommendedName>
</protein>
<dbReference type="InterPro" id="IPR051888">
    <property type="entry name" value="UPF0148_domain"/>
</dbReference>
<comment type="caution">
    <text evidence="2">The sequence shown here is derived from an EMBL/GenBank/DDBJ whole genome shotgun (WGS) entry which is preliminary data.</text>
</comment>
<evidence type="ECO:0000313" key="2">
    <source>
        <dbReference type="EMBL" id="MBB6647296.1"/>
    </source>
</evidence>
<keyword evidence="3" id="KW-1185">Reference proteome</keyword>
<accession>A0A7J9SMJ6</accession>
<sequence length="251" mass="25455">MSDFDAEAERKRLREKYEADEENRKRTQQMSELLLKGATMTNRHCGECGSPIFRYDGQEFCPSCQRTMDGEAGDDRTDPSAEASTDAAPDAEASADTAPTGAGDAGDATDATAAGGAAPPESEAPTADAGADATPATPGRDRAEAARGTNDPAAANGVSAAGSAAGSDRGHDAGRGAAGGSPPKTGSDAVADPETEDDGAAPTRRAARESLLAALTRHARLAADTDEPRRATDHLEAARTAAAALDELDGS</sequence>
<feature type="compositionally biased region" description="Basic and acidic residues" evidence="1">
    <location>
        <begin position="7"/>
        <end position="25"/>
    </location>
</feature>
<dbReference type="AlphaFoldDB" id="A0A7J9SMJ6"/>
<organism evidence="2 3">
    <name type="scientific">Halobellus ruber</name>
    <dbReference type="NCBI Taxonomy" id="2761102"/>
    <lineage>
        <taxon>Archaea</taxon>
        <taxon>Methanobacteriati</taxon>
        <taxon>Methanobacteriota</taxon>
        <taxon>Stenosarchaea group</taxon>
        <taxon>Halobacteria</taxon>
        <taxon>Halobacteriales</taxon>
        <taxon>Haloferacaceae</taxon>
        <taxon>Halobellus</taxon>
    </lineage>
</organism>
<dbReference type="Pfam" id="PF06677">
    <property type="entry name" value="Auto_anti-p27"/>
    <property type="match status" value="1"/>
</dbReference>
<evidence type="ECO:0000256" key="1">
    <source>
        <dbReference type="SAM" id="MobiDB-lite"/>
    </source>
</evidence>
<evidence type="ECO:0000313" key="3">
    <source>
        <dbReference type="Proteomes" id="UP000546257"/>
    </source>
</evidence>
<feature type="region of interest" description="Disordered" evidence="1">
    <location>
        <begin position="1"/>
        <end position="29"/>
    </location>
</feature>